<dbReference type="EMBL" id="WTYJ01000002">
    <property type="protein sequence ID" value="MXO99381.1"/>
    <property type="molecule type" value="Genomic_DNA"/>
</dbReference>
<proteinExistence type="predicted"/>
<dbReference type="OrthoDB" id="7419277at2"/>
<dbReference type="AlphaFoldDB" id="A0A6I4TW80"/>
<evidence type="ECO:0000313" key="2">
    <source>
        <dbReference type="Proteomes" id="UP000469430"/>
    </source>
</evidence>
<dbReference type="Proteomes" id="UP000469430">
    <property type="component" value="Unassembled WGS sequence"/>
</dbReference>
<keyword evidence="2" id="KW-1185">Reference proteome</keyword>
<comment type="caution">
    <text evidence="1">The sequence shown here is derived from an EMBL/GenBank/DDBJ whole genome shotgun (WGS) entry which is preliminary data.</text>
</comment>
<accession>A0A6I4TW80</accession>
<evidence type="ECO:0008006" key="3">
    <source>
        <dbReference type="Google" id="ProtNLM"/>
    </source>
</evidence>
<evidence type="ECO:0000313" key="1">
    <source>
        <dbReference type="EMBL" id="MXO99381.1"/>
    </source>
</evidence>
<gene>
    <name evidence="1" type="ORF">GRI97_10305</name>
</gene>
<reference evidence="1 2" key="1">
    <citation type="submission" date="2019-12" db="EMBL/GenBank/DDBJ databases">
        <title>Genomic-based taxomic classification of the family Erythrobacteraceae.</title>
        <authorList>
            <person name="Xu L."/>
        </authorList>
    </citation>
    <scope>NUCLEOTIDE SEQUENCE [LARGE SCALE GENOMIC DNA]</scope>
    <source>
        <strain evidence="1 2">S36</strain>
    </source>
</reference>
<name>A0A6I4TW80_9SPHN</name>
<sequence length="459" mass="51030">MTIPLDTTGYDRVFALDTQMVFEARPLEQLDWASFSPGPVLLLVLPQVSSEIDARKRDGRLGKRARHVNRLLDPSIETGQPATVVAQPVRVDIAYVAAGAIDWGALEDLERDNGDDRIIAQALHALIDDTTRLEVLSFDSRPRAAARRHNLKACKPDEGWLLDPEPSPSDRRVAELEQRVRVLQTTEPQLSVSIELVDHPPLVRHRVDPLPADLAGRVSQMILAKNARQRTSPFGIGGLHENANYHEDYDDYERAIRERDVPAIHLGAARQFSTYPIRVLLENTGQLAAEHVTVELRSGNARLHGEPFLIDLFGPPPPDTRSNFLTNVPNLSQQLQRPDRTSFALENSEDTDVHVEFRCEDFRHGRTQSLTAVLELEGRTVGVVQVEVRVTAQNMRGAVTASMLAPVEVRDTVLGELIDLDAVRLHAAPPTHELLLALIKDDEDGLVHYRNDGAAQGAR</sequence>
<protein>
    <recommendedName>
        <fullName evidence="3">PIN domain-containing protein</fullName>
    </recommendedName>
</protein>
<organism evidence="1 2">
    <name type="scientific">Croceibacterium xixiisoli</name>
    <dbReference type="NCBI Taxonomy" id="1476466"/>
    <lineage>
        <taxon>Bacteria</taxon>
        <taxon>Pseudomonadati</taxon>
        <taxon>Pseudomonadota</taxon>
        <taxon>Alphaproteobacteria</taxon>
        <taxon>Sphingomonadales</taxon>
        <taxon>Erythrobacteraceae</taxon>
        <taxon>Croceibacterium</taxon>
    </lineage>
</organism>
<dbReference type="RefSeq" id="WP_161391104.1">
    <property type="nucleotide sequence ID" value="NZ_JBHSCP010000001.1"/>
</dbReference>